<dbReference type="Gene3D" id="1.10.287.30">
    <property type="entry name" value="E2 (early) protein, N terminal domain, subdomain 1"/>
    <property type="match status" value="1"/>
</dbReference>
<dbReference type="GO" id="GO:0006275">
    <property type="term" value="P:regulation of DNA replication"/>
    <property type="evidence" value="ECO:0007669"/>
    <property type="project" value="UniProtKB-UniRule"/>
</dbReference>
<dbReference type="GO" id="GO:0042025">
    <property type="term" value="C:host cell nucleus"/>
    <property type="evidence" value="ECO:0007669"/>
    <property type="project" value="UniProtKB-SubCell"/>
</dbReference>
<dbReference type="Pfam" id="PF00511">
    <property type="entry name" value="PPV_E2_C"/>
    <property type="match status" value="1"/>
</dbReference>
<evidence type="ECO:0000313" key="16">
    <source>
        <dbReference type="EMBL" id="QBR53186.1"/>
    </source>
</evidence>
<protein>
    <recommendedName>
        <fullName evidence="12">Regulatory protein E2</fullName>
    </recommendedName>
</protein>
<dbReference type="GO" id="GO:0003700">
    <property type="term" value="F:DNA-binding transcription factor activity"/>
    <property type="evidence" value="ECO:0007669"/>
    <property type="project" value="UniProtKB-UniRule"/>
</dbReference>
<feature type="domain" description="Papillomavirus E2 N-terminal" evidence="14">
    <location>
        <begin position="1"/>
        <end position="195"/>
    </location>
</feature>
<feature type="region of interest" description="DNA-binding domain" evidence="12">
    <location>
        <begin position="307"/>
        <end position="391"/>
    </location>
</feature>
<dbReference type="InterPro" id="IPR000427">
    <property type="entry name" value="Papillomavirus_E2_C"/>
</dbReference>
<evidence type="ECO:0000256" key="7">
    <source>
        <dbReference type="ARBA" id="ARBA00022705"/>
    </source>
</evidence>
<keyword evidence="5 12" id="KW-0597">Phosphoprotein</keyword>
<dbReference type="InterPro" id="IPR036050">
    <property type="entry name" value="Regulatory_protein_E2_N"/>
</dbReference>
<evidence type="ECO:0000259" key="15">
    <source>
        <dbReference type="Pfam" id="PF00511"/>
    </source>
</evidence>
<accession>A0AAF1D2G1</accession>
<keyword evidence="4 12" id="KW-0244">Early protein</keyword>
<feature type="compositionally biased region" description="Low complexity" evidence="13">
    <location>
        <begin position="222"/>
        <end position="239"/>
    </location>
</feature>
<keyword evidence="3 12" id="KW-0678">Repressor</keyword>
<comment type="caution">
    <text evidence="12">Lacks conserved residue(s) required for the propagation of feature annotation.</text>
</comment>
<feature type="region of interest" description="Transactivation domain" evidence="12">
    <location>
        <begin position="1"/>
        <end position="200"/>
    </location>
</feature>
<dbReference type="Pfam" id="PF00508">
    <property type="entry name" value="PPV_E2_N"/>
    <property type="match status" value="1"/>
</dbReference>
<dbReference type="EMBL" id="MK443496">
    <property type="protein sequence ID" value="QBR53186.1"/>
    <property type="molecule type" value="Genomic_DNA"/>
</dbReference>
<comment type="similarity">
    <text evidence="2">Belongs to the papillomaviridae E8^E2C protein family.</text>
</comment>
<dbReference type="InterPro" id="IPR001866">
    <property type="entry name" value="PPV_E2_N"/>
</dbReference>
<gene>
    <name evidence="12 16" type="primary">E2</name>
</gene>
<evidence type="ECO:0000259" key="14">
    <source>
        <dbReference type="Pfam" id="PF00508"/>
    </source>
</evidence>
<sequence length="391" mass="43640">MERLTARLDAVQAKLLELIERNSTKLEDHVTYWGLVRQENVIYYYARQHGINRLGLNVVPPKNVAEARSKKAIELQLTLESLLKSQYGRESWTMAETSLENWSVEPERTLKKGPQNVEVWYDGDSDNAMQYTLWRDIYYLDNDDKWRKSTSGVQYAGIYFFEGTYRHYYVAFAHDAGRFSNTGTWEVHFNNRVLSPGSSATTLFGRGAPEEAPAGSRGSRKSQSLPVSTPLSSSTPAPAQRRKRPPAGPQNGAPASRRRRLGQGESGPALEPSRPTAPSAEEVGRRSQTVGRGPHTRLERLVLEARDPPVLIVTGGVNSLKCFRHRLHRGHKDKYVACSTGFHWVKASSGEKGKEGKVLVAFSSRQQRQTFLSTVPIPSGFTVATGNLDAL</sequence>
<comment type="similarity">
    <text evidence="12">Belongs to the papillomaviridae E2 protein family.</text>
</comment>
<dbReference type="GO" id="GO:0000166">
    <property type="term" value="F:nucleotide binding"/>
    <property type="evidence" value="ECO:0007669"/>
    <property type="project" value="UniProtKB-UniRule"/>
</dbReference>
<dbReference type="GO" id="GO:0003677">
    <property type="term" value="F:DNA binding"/>
    <property type="evidence" value="ECO:0007669"/>
    <property type="project" value="UniProtKB-UniRule"/>
</dbReference>
<dbReference type="InterPro" id="IPR012677">
    <property type="entry name" value="Nucleotide-bd_a/b_plait_sf"/>
</dbReference>
<feature type="domain" description="Papillomavirus E2 C-terminal" evidence="15">
    <location>
        <begin position="309"/>
        <end position="388"/>
    </location>
</feature>
<comment type="function">
    <text evidence="12">Plays a role in the initiation of viral DNA replication. A dimer of E2 interacts with a dimer of E1 in order to improve specificity of E1 DNA binding activity. Once the complex recognizes and binds DNA at specific sites, the E2 dimer is removed from DNA. E2 also regulates viral transcription through binding to the E2RE response element (5'-ACCNNNNNNGGT-3') present in multiple copies in the regulatory regions of the viral genome. Activates or represses transcription depending on E2RE's position with regards to proximal promoter elements including the TATA-box. Repression occurs by sterically hindering the assembly of the transcription initiation complex.</text>
</comment>
<dbReference type="SUPFAM" id="SSF54957">
    <property type="entry name" value="Viral DNA-binding domain"/>
    <property type="match status" value="1"/>
</dbReference>
<dbReference type="Gene3D" id="3.30.70.330">
    <property type="match status" value="1"/>
</dbReference>
<dbReference type="InterPro" id="IPR033668">
    <property type="entry name" value="Reg_prot_E2"/>
</dbReference>
<dbReference type="GO" id="GO:0039693">
    <property type="term" value="P:viral DNA genome replication"/>
    <property type="evidence" value="ECO:0007669"/>
    <property type="project" value="UniProtKB-UniRule"/>
</dbReference>
<name>A0AAF1D2G1_9PAPI</name>
<keyword evidence="9 12" id="KW-0238">DNA-binding</keyword>
<comment type="PTM">
    <text evidence="12">Phosphorylated.</text>
</comment>
<evidence type="ECO:0000256" key="4">
    <source>
        <dbReference type="ARBA" id="ARBA00022518"/>
    </source>
</evidence>
<evidence type="ECO:0000256" key="3">
    <source>
        <dbReference type="ARBA" id="ARBA00022491"/>
    </source>
</evidence>
<keyword evidence="10 12" id="KW-0010">Activator</keyword>
<evidence type="ECO:0000313" key="17">
    <source>
        <dbReference type="Proteomes" id="UP001236203"/>
    </source>
</evidence>
<feature type="region of interest" description="Disordered" evidence="13">
    <location>
        <begin position="196"/>
        <end position="295"/>
    </location>
</feature>
<keyword evidence="6 12" id="KW-1048">Host nucleus</keyword>
<dbReference type="Proteomes" id="UP001236203">
    <property type="component" value="Segment"/>
</dbReference>
<proteinExistence type="inferred from homology"/>
<dbReference type="GO" id="GO:0006260">
    <property type="term" value="P:DNA replication"/>
    <property type="evidence" value="ECO:0007669"/>
    <property type="project" value="UniProtKB-KW"/>
</dbReference>
<keyword evidence="8 12" id="KW-0805">Transcription regulation</keyword>
<dbReference type="InterPro" id="IPR035975">
    <property type="entry name" value="E2/EBNA1_C_sf"/>
</dbReference>
<reference evidence="16" key="1">
    <citation type="journal article" date="2019" name="Virol. J.">
        <title>Detection and genome characterization of two novel papillomaviruses and a novel polyomavirus in tree shrew (Tupaia belangeri chinensis) in China.</title>
        <authorList>
            <person name="Liu P."/>
            <person name="Qiu Y."/>
            <person name="Xing C."/>
            <person name="Zhou J.H."/>
            <person name="Yang W.H."/>
            <person name="Wang Q."/>
            <person name="Li J.Y."/>
            <person name="Han X."/>
            <person name="Zhang Y.Z."/>
            <person name="Ge X.Y."/>
        </authorList>
    </citation>
    <scope>NUCLEOTIDE SEQUENCE</scope>
</reference>
<evidence type="ECO:0000256" key="11">
    <source>
        <dbReference type="ARBA" id="ARBA00023163"/>
    </source>
</evidence>
<evidence type="ECO:0000256" key="12">
    <source>
        <dbReference type="HAMAP-Rule" id="MF_04001"/>
    </source>
</evidence>
<evidence type="ECO:0000256" key="9">
    <source>
        <dbReference type="ARBA" id="ARBA00023125"/>
    </source>
</evidence>
<dbReference type="SUPFAM" id="SSF51332">
    <property type="entry name" value="E2 regulatory, transactivation domain"/>
    <property type="match status" value="1"/>
</dbReference>
<dbReference type="InterPro" id="IPR042504">
    <property type="entry name" value="Regulatory_protein_E2_N_2"/>
</dbReference>
<dbReference type="InterPro" id="IPR042503">
    <property type="entry name" value="Regulatory_protein_E2_N_1"/>
</dbReference>
<keyword evidence="7 12" id="KW-0235">DNA replication</keyword>
<evidence type="ECO:0000256" key="10">
    <source>
        <dbReference type="ARBA" id="ARBA00023159"/>
    </source>
</evidence>
<comment type="subcellular location">
    <subcellularLocation>
        <location evidence="1 12">Host nucleus</location>
    </subcellularLocation>
</comment>
<keyword evidence="11 12" id="KW-0804">Transcription</keyword>
<evidence type="ECO:0000256" key="13">
    <source>
        <dbReference type="SAM" id="MobiDB-lite"/>
    </source>
</evidence>
<evidence type="ECO:0000256" key="2">
    <source>
        <dbReference type="ARBA" id="ARBA00007794"/>
    </source>
</evidence>
<comment type="subunit">
    <text evidence="12">Binds DNA as homodimer. Interacts with protein E1; this interaction greatly increases E1 DNA-binding activity. Interacts with protein L1; this interaction enhances E2-dependent replication and transcription activation. Interacts with protein L2; this interaction inhibits E2 transcriptional activity but not DNA replication function E2. Interacts with protein E7; this interaction inhibits E7 oncogenic activity. Interacts with host TAF1; this interaction modulates E2-dependent transcriptional regulation. Interacts with host BRD4; this interaction mediates E2 transcriptional activation function. Additionally, the interaction with host BRD4 on mitotic chromosomes mediates tethering of the viral genome. Interacts with host TOPBP1; this interaction is required for optimal viral DNA replication.</text>
</comment>
<evidence type="ECO:0000256" key="5">
    <source>
        <dbReference type="ARBA" id="ARBA00022553"/>
    </source>
</evidence>
<evidence type="ECO:0000256" key="6">
    <source>
        <dbReference type="ARBA" id="ARBA00022562"/>
    </source>
</evidence>
<evidence type="ECO:0000256" key="8">
    <source>
        <dbReference type="ARBA" id="ARBA00023015"/>
    </source>
</evidence>
<organism evidence="16 17">
    <name type="scientific">Tree shrew papillomavirus 1</name>
    <dbReference type="NCBI Taxonomy" id="2562515"/>
    <lineage>
        <taxon>Viruses</taxon>
        <taxon>Monodnaviria</taxon>
        <taxon>Shotokuvirae</taxon>
        <taxon>Cossaviricota</taxon>
        <taxon>Papovaviricetes</taxon>
        <taxon>Zurhausenvirales</taxon>
        <taxon>Papillomaviridae</taxon>
    </lineage>
</organism>
<dbReference type="HAMAP" id="MF_04001">
    <property type="entry name" value="PPV_E2"/>
    <property type="match status" value="1"/>
</dbReference>
<dbReference type="GO" id="GO:0006351">
    <property type="term" value="P:DNA-templated transcription"/>
    <property type="evidence" value="ECO:0007669"/>
    <property type="project" value="UniProtKB-UniRule"/>
</dbReference>
<reference evidence="16" key="2">
    <citation type="submission" date="2019-01" db="EMBL/GenBank/DDBJ databases">
        <authorList>
            <person name="Ping L."/>
            <person name="Ye Q."/>
            <person name="Cheng X."/>
            <person name="Ji-Hua Z."/>
            <person name="Wei-Hong Y."/>
            <person name="Qiong W."/>
            <person name="Jin-Yan L."/>
            <person name="Xi H."/>
            <person name="Yun-Zhi Z."/>
            <person name="Xing-Yi G."/>
        </authorList>
    </citation>
    <scope>NUCLEOTIDE SEQUENCE</scope>
</reference>
<dbReference type="Gene3D" id="2.170.200.10">
    <property type="entry name" value="Papillomavirus E2 early protein domain"/>
    <property type="match status" value="1"/>
</dbReference>
<evidence type="ECO:0000256" key="1">
    <source>
        <dbReference type="ARBA" id="ARBA00004147"/>
    </source>
</evidence>